<organism evidence="1 2">
    <name type="scientific">Trichogramma kaykai</name>
    <dbReference type="NCBI Taxonomy" id="54128"/>
    <lineage>
        <taxon>Eukaryota</taxon>
        <taxon>Metazoa</taxon>
        <taxon>Ecdysozoa</taxon>
        <taxon>Arthropoda</taxon>
        <taxon>Hexapoda</taxon>
        <taxon>Insecta</taxon>
        <taxon>Pterygota</taxon>
        <taxon>Neoptera</taxon>
        <taxon>Endopterygota</taxon>
        <taxon>Hymenoptera</taxon>
        <taxon>Apocrita</taxon>
        <taxon>Proctotrupomorpha</taxon>
        <taxon>Chalcidoidea</taxon>
        <taxon>Trichogrammatidae</taxon>
        <taxon>Trichogramma</taxon>
    </lineage>
</organism>
<dbReference type="AlphaFoldDB" id="A0ABD2WAV3"/>
<evidence type="ECO:0000313" key="2">
    <source>
        <dbReference type="Proteomes" id="UP001627154"/>
    </source>
</evidence>
<gene>
    <name evidence="1" type="ORF">TKK_015153</name>
</gene>
<protein>
    <submittedName>
        <fullName evidence="1">Uncharacterized protein</fullName>
    </submittedName>
</protein>
<keyword evidence="2" id="KW-1185">Reference proteome</keyword>
<proteinExistence type="predicted"/>
<name>A0ABD2WAV3_9HYME</name>
<dbReference type="PANTHER" id="PTHR33327">
    <property type="entry name" value="ENDONUCLEASE"/>
    <property type="match status" value="1"/>
</dbReference>
<accession>A0ABD2WAV3</accession>
<dbReference type="Proteomes" id="UP001627154">
    <property type="component" value="Unassembled WGS sequence"/>
</dbReference>
<comment type="caution">
    <text evidence="1">The sequence shown here is derived from an EMBL/GenBank/DDBJ whole genome shotgun (WGS) entry which is preliminary data.</text>
</comment>
<sequence>MLLPSTCLRLLQQVTVQQGLSQFPAFLTPDICKAVSHIIRALPLDNKYTRLKQRIIEKYSPTKHQKISHLFQECSLGDKKPSDFFAEIQLLGQGHIPEETLLLIWYKHLPNELAVQLNEAITAANAQQAIAKADRLHDRLKGTSYA</sequence>
<dbReference type="EMBL" id="JBJJXI010000122">
    <property type="protein sequence ID" value="KAL3389790.1"/>
    <property type="molecule type" value="Genomic_DNA"/>
</dbReference>
<dbReference type="PANTHER" id="PTHR33327:SF3">
    <property type="entry name" value="RNA-DIRECTED DNA POLYMERASE"/>
    <property type="match status" value="1"/>
</dbReference>
<reference evidence="1 2" key="1">
    <citation type="journal article" date="2024" name="bioRxiv">
        <title>A reference genome for Trichogramma kaykai: A tiny desert-dwelling parasitoid wasp with competing sex-ratio distorters.</title>
        <authorList>
            <person name="Culotta J."/>
            <person name="Lindsey A.R."/>
        </authorList>
    </citation>
    <scope>NUCLEOTIDE SEQUENCE [LARGE SCALE GENOMIC DNA]</scope>
    <source>
        <strain evidence="1 2">KSX58</strain>
    </source>
</reference>
<evidence type="ECO:0000313" key="1">
    <source>
        <dbReference type="EMBL" id="KAL3389790.1"/>
    </source>
</evidence>